<dbReference type="SMART" id="SM00062">
    <property type="entry name" value="PBPb"/>
    <property type="match status" value="1"/>
</dbReference>
<dbReference type="GO" id="GO:0030313">
    <property type="term" value="C:cell envelope"/>
    <property type="evidence" value="ECO:0007669"/>
    <property type="project" value="UniProtKB-SubCell"/>
</dbReference>
<dbReference type="CDD" id="cd01001">
    <property type="entry name" value="PBP2_HisJ_LAO_like"/>
    <property type="match status" value="1"/>
</dbReference>
<evidence type="ECO:0000256" key="2">
    <source>
        <dbReference type="ARBA" id="ARBA00010333"/>
    </source>
</evidence>
<dbReference type="GO" id="GO:0016020">
    <property type="term" value="C:membrane"/>
    <property type="evidence" value="ECO:0007669"/>
    <property type="project" value="InterPro"/>
</dbReference>
<protein>
    <submittedName>
        <fullName evidence="7">Polar amino acid transport system substrate-binding protein</fullName>
    </submittedName>
</protein>
<dbReference type="AlphaFoldDB" id="A0A7W6N785"/>
<comment type="subcellular location">
    <subcellularLocation>
        <location evidence="1">Cell envelope</location>
    </subcellularLocation>
</comment>
<sequence>MNVLRIGTRLTIIASLLIGLHVGPCLSQEAHSPSTTPTPPTIRIAVEGAYPPFNFIDANNELQGFEVELLKRLCEVMQAQCELVQHEWDGIIKGLVRKEYDAVMSSVEITERRQKRIAFSDPYYRIPAVFIGSKETAPGDVTPAAMAGKKIGTIERTDHEDYLKRFYTNSEIVLYAKAEEANLDLLVGRLDAVFADELLLSKFLETREGGCCHILGDAPAEPAYRRESYGIGLRKEDEALRERFNRAIAQVKADGSYDRIRAKYFSFDTK</sequence>
<dbReference type="Pfam" id="PF00497">
    <property type="entry name" value="SBP_bac_3"/>
    <property type="match status" value="1"/>
</dbReference>
<dbReference type="RefSeq" id="WP_051435428.1">
    <property type="nucleotide sequence ID" value="NZ_JACIDC010000003.1"/>
</dbReference>
<keyword evidence="8" id="KW-1185">Reference proteome</keyword>
<keyword evidence="3" id="KW-0732">Signal</keyword>
<feature type="domain" description="Solute-binding protein family 3/N-terminal" evidence="5">
    <location>
        <begin position="41"/>
        <end position="268"/>
    </location>
</feature>
<organism evidence="7 8">
    <name type="scientific">Microvirga flocculans</name>
    <dbReference type="NCBI Taxonomy" id="217168"/>
    <lineage>
        <taxon>Bacteria</taxon>
        <taxon>Pseudomonadati</taxon>
        <taxon>Pseudomonadota</taxon>
        <taxon>Alphaproteobacteria</taxon>
        <taxon>Hyphomicrobiales</taxon>
        <taxon>Methylobacteriaceae</taxon>
        <taxon>Microvirga</taxon>
    </lineage>
</organism>
<dbReference type="GO" id="GO:0015276">
    <property type="term" value="F:ligand-gated monoatomic ion channel activity"/>
    <property type="evidence" value="ECO:0007669"/>
    <property type="project" value="InterPro"/>
</dbReference>
<evidence type="ECO:0000259" key="5">
    <source>
        <dbReference type="SMART" id="SM00062"/>
    </source>
</evidence>
<dbReference type="PROSITE" id="PS01039">
    <property type="entry name" value="SBP_BACTERIAL_3"/>
    <property type="match status" value="1"/>
</dbReference>
<evidence type="ECO:0000259" key="6">
    <source>
        <dbReference type="SMART" id="SM00079"/>
    </source>
</evidence>
<dbReference type="InterPro" id="IPR001638">
    <property type="entry name" value="Solute-binding_3/MltF_N"/>
</dbReference>
<evidence type="ECO:0000256" key="4">
    <source>
        <dbReference type="RuleBase" id="RU003744"/>
    </source>
</evidence>
<accession>A0A7W6N785</accession>
<dbReference type="Gene3D" id="3.40.190.10">
    <property type="entry name" value="Periplasmic binding protein-like II"/>
    <property type="match status" value="2"/>
</dbReference>
<evidence type="ECO:0000256" key="1">
    <source>
        <dbReference type="ARBA" id="ARBA00004196"/>
    </source>
</evidence>
<dbReference type="EMBL" id="JACIDC010000003">
    <property type="protein sequence ID" value="MBB4039376.1"/>
    <property type="molecule type" value="Genomic_DNA"/>
</dbReference>
<dbReference type="Proteomes" id="UP000519439">
    <property type="component" value="Unassembled WGS sequence"/>
</dbReference>
<evidence type="ECO:0000313" key="7">
    <source>
        <dbReference type="EMBL" id="MBB4039376.1"/>
    </source>
</evidence>
<proteinExistence type="inferred from homology"/>
<evidence type="ECO:0000313" key="8">
    <source>
        <dbReference type="Proteomes" id="UP000519439"/>
    </source>
</evidence>
<dbReference type="SMART" id="SM00079">
    <property type="entry name" value="PBPe"/>
    <property type="match status" value="1"/>
</dbReference>
<feature type="domain" description="Ionotropic glutamate receptor C-terminal" evidence="6">
    <location>
        <begin position="41"/>
        <end position="267"/>
    </location>
</feature>
<gene>
    <name evidence="7" type="ORF">GGR34_001018</name>
</gene>
<comment type="similarity">
    <text evidence="2 4">Belongs to the bacterial solute-binding protein 3 family.</text>
</comment>
<dbReference type="InterPro" id="IPR018313">
    <property type="entry name" value="SBP_3_CS"/>
</dbReference>
<dbReference type="PANTHER" id="PTHR35936:SF17">
    <property type="entry name" value="ARGININE-BINDING EXTRACELLULAR PROTEIN ARTP"/>
    <property type="match status" value="1"/>
</dbReference>
<comment type="caution">
    <text evidence="7">The sequence shown here is derived from an EMBL/GenBank/DDBJ whole genome shotgun (WGS) entry which is preliminary data.</text>
</comment>
<name>A0A7W6N785_9HYPH</name>
<dbReference type="InterPro" id="IPR001320">
    <property type="entry name" value="Iontro_rcpt_C"/>
</dbReference>
<reference evidence="7 8" key="1">
    <citation type="submission" date="2020-08" db="EMBL/GenBank/DDBJ databases">
        <title>Genomic Encyclopedia of Type Strains, Phase IV (KMG-IV): sequencing the most valuable type-strain genomes for metagenomic binning, comparative biology and taxonomic classification.</title>
        <authorList>
            <person name="Goeker M."/>
        </authorList>
    </citation>
    <scope>NUCLEOTIDE SEQUENCE [LARGE SCALE GENOMIC DNA]</scope>
    <source>
        <strain evidence="7 8">DSM 15743</strain>
    </source>
</reference>
<dbReference type="PANTHER" id="PTHR35936">
    <property type="entry name" value="MEMBRANE-BOUND LYTIC MUREIN TRANSGLYCOSYLASE F"/>
    <property type="match status" value="1"/>
</dbReference>
<evidence type="ECO:0000256" key="3">
    <source>
        <dbReference type="ARBA" id="ARBA00022729"/>
    </source>
</evidence>
<dbReference type="SUPFAM" id="SSF53850">
    <property type="entry name" value="Periplasmic binding protein-like II"/>
    <property type="match status" value="1"/>
</dbReference>